<evidence type="ECO:0000313" key="3">
    <source>
        <dbReference type="EMBL" id="ATS18214.1"/>
    </source>
</evidence>
<dbReference type="AlphaFoldDB" id="A0A2D2Q136"/>
<feature type="domain" description="DUF4168" evidence="2">
    <location>
        <begin position="34"/>
        <end position="124"/>
    </location>
</feature>
<dbReference type="Proteomes" id="UP000231057">
    <property type="component" value="Chromosome"/>
</dbReference>
<evidence type="ECO:0000313" key="4">
    <source>
        <dbReference type="Proteomes" id="UP000231057"/>
    </source>
</evidence>
<dbReference type="Pfam" id="PF13767">
    <property type="entry name" value="DUF4168"/>
    <property type="match status" value="1"/>
</dbReference>
<feature type="signal peptide" evidence="1">
    <location>
        <begin position="1"/>
        <end position="24"/>
    </location>
</feature>
<sequence>MIFSGTILSLLFVSVIPSISLGQAASQSDVIAPWELINYARVVLEIEPIRQKYYRQAQALAGGQIPRNSCFAMSPQNIPSGMETICASYTRDAMQVLKKYNMTLEQFNAITLRAQQDNAFSQRIQTEMMRLKQP</sequence>
<protein>
    <recommendedName>
        <fullName evidence="2">DUF4168 domain-containing protein</fullName>
    </recommendedName>
</protein>
<evidence type="ECO:0000256" key="1">
    <source>
        <dbReference type="SAM" id="SignalP"/>
    </source>
</evidence>
<dbReference type="EMBL" id="CP018092">
    <property type="protein sequence ID" value="ATS18214.1"/>
    <property type="molecule type" value="Genomic_DNA"/>
</dbReference>
<feature type="chain" id="PRO_5013662612" description="DUF4168 domain-containing protein" evidence="1">
    <location>
        <begin position="25"/>
        <end position="134"/>
    </location>
</feature>
<dbReference type="OrthoDB" id="565076at2"/>
<gene>
    <name evidence="3" type="ORF">BRW62_04970</name>
</gene>
<keyword evidence="1" id="KW-0732">Signal</keyword>
<keyword evidence="4" id="KW-1185">Reference proteome</keyword>
<organism evidence="3 4">
    <name type="scientific">Parathermosynechococcus lividus PCC 6715</name>
    <dbReference type="NCBI Taxonomy" id="1917166"/>
    <lineage>
        <taxon>Bacteria</taxon>
        <taxon>Bacillati</taxon>
        <taxon>Cyanobacteriota</taxon>
        <taxon>Cyanophyceae</taxon>
        <taxon>Acaryochloridales</taxon>
        <taxon>Thermosynechococcaceae</taxon>
        <taxon>Parathermosynechococcus</taxon>
    </lineage>
</organism>
<dbReference type="InterPro" id="IPR025433">
    <property type="entry name" value="DUF4168"/>
</dbReference>
<reference evidence="3 4" key="1">
    <citation type="submission" date="2016-11" db="EMBL/GenBank/DDBJ databases">
        <title>Complete genome sequence of thermophilic cyanobacteria strain Synechococcus sp. PCC6715.</title>
        <authorList>
            <person name="Tang J."/>
            <person name="Daroch M."/>
            <person name="Liang Y."/>
            <person name="Jiang D."/>
            <person name="Shah M."/>
        </authorList>
    </citation>
    <scope>NUCLEOTIDE SEQUENCE [LARGE SCALE GENOMIC DNA]</scope>
    <source>
        <strain evidence="3 4">PCC 6715</strain>
    </source>
</reference>
<name>A0A2D2Q136_PARLV</name>
<accession>A0A2D2Q136</accession>
<evidence type="ECO:0000259" key="2">
    <source>
        <dbReference type="Pfam" id="PF13767"/>
    </source>
</evidence>
<dbReference type="KEGG" id="slw:BRW62_04970"/>
<proteinExistence type="predicted"/>
<reference evidence="4" key="2">
    <citation type="journal article" date="2022" name="Front. Microbiol.">
        <title>Comparative Genomic Analysis Revealed Distinct Molecular Components and Organization of CO2-Concentrating Mechanism in Thermophilic Cyanobacteria.</title>
        <authorList>
            <person name="Tang J."/>
            <person name="Zhou H."/>
            <person name="Yao D."/>
            <person name="Riaz S."/>
            <person name="You D."/>
            <person name="Klepacz-Smolka A."/>
            <person name="Daroch M."/>
        </authorList>
    </citation>
    <scope>NUCLEOTIDE SEQUENCE [LARGE SCALE GENOMIC DNA]</scope>
    <source>
        <strain evidence="4">PCC 6715</strain>
    </source>
</reference>